<protein>
    <submittedName>
        <fullName evidence="1">Class I SAM-dependent methyltransferase</fullName>
    </submittedName>
</protein>
<keyword evidence="2" id="KW-1185">Reference proteome</keyword>
<dbReference type="GO" id="GO:0032259">
    <property type="term" value="P:methylation"/>
    <property type="evidence" value="ECO:0007669"/>
    <property type="project" value="UniProtKB-KW"/>
</dbReference>
<name>A0A437R2D5_9GAMM</name>
<dbReference type="GO" id="GO:0008168">
    <property type="term" value="F:methyltransferase activity"/>
    <property type="evidence" value="ECO:0007669"/>
    <property type="project" value="UniProtKB-KW"/>
</dbReference>
<dbReference type="InterPro" id="IPR029063">
    <property type="entry name" value="SAM-dependent_MTases_sf"/>
</dbReference>
<sequence length="229" mass="25702">MHLTAAPCCPLCHNADCVIYSADKRRQYWRCPECQLVFADPSALLDGAAEISIYQQHQNDPTDLRYRAFLNKLAAPLQQRLAKTGLQGLDFGCGPGPTLSLMLAEAGQQMAIYDPYFVNDPQVLTQHYDFICATEVIEHFYIPSREWQLWLQLLKPGGWLGLMTKLTDQVTDFANWHYKNDPTHVSFFSSETFAYLAQRDGFSLEIIGPDVILLQKAPGNSVGSIAGEL</sequence>
<organism evidence="1 2">
    <name type="scientific">Rheinheimera riviphila</name>
    <dbReference type="NCBI Taxonomy" id="1834037"/>
    <lineage>
        <taxon>Bacteria</taxon>
        <taxon>Pseudomonadati</taxon>
        <taxon>Pseudomonadota</taxon>
        <taxon>Gammaproteobacteria</taxon>
        <taxon>Chromatiales</taxon>
        <taxon>Chromatiaceae</taxon>
        <taxon>Rheinheimera</taxon>
    </lineage>
</organism>
<dbReference type="SUPFAM" id="SSF53335">
    <property type="entry name" value="S-adenosyl-L-methionine-dependent methyltransferases"/>
    <property type="match status" value="1"/>
</dbReference>
<dbReference type="Proteomes" id="UP000283077">
    <property type="component" value="Unassembled WGS sequence"/>
</dbReference>
<keyword evidence="1" id="KW-0808">Transferase</keyword>
<dbReference type="EMBL" id="SACS01000003">
    <property type="protein sequence ID" value="RVU40959.1"/>
    <property type="molecule type" value="Genomic_DNA"/>
</dbReference>
<evidence type="ECO:0000313" key="2">
    <source>
        <dbReference type="Proteomes" id="UP000283077"/>
    </source>
</evidence>
<gene>
    <name evidence="1" type="ORF">EOE67_04935</name>
</gene>
<reference evidence="1 2" key="1">
    <citation type="submission" date="2019-01" db="EMBL/GenBank/DDBJ databases">
        <authorList>
            <person name="Chen W.-M."/>
        </authorList>
    </citation>
    <scope>NUCLEOTIDE SEQUENCE [LARGE SCALE GENOMIC DNA]</scope>
    <source>
        <strain evidence="1 2">KYPC3</strain>
    </source>
</reference>
<dbReference type="Pfam" id="PF13489">
    <property type="entry name" value="Methyltransf_23"/>
    <property type="match status" value="1"/>
</dbReference>
<evidence type="ECO:0000313" key="1">
    <source>
        <dbReference type="EMBL" id="RVU40959.1"/>
    </source>
</evidence>
<dbReference type="OrthoDB" id="9791944at2"/>
<accession>A0A437R2D5</accession>
<dbReference type="RefSeq" id="WP_127697964.1">
    <property type="nucleotide sequence ID" value="NZ_SACS01000003.1"/>
</dbReference>
<comment type="caution">
    <text evidence="1">The sequence shown here is derived from an EMBL/GenBank/DDBJ whole genome shotgun (WGS) entry which is preliminary data.</text>
</comment>
<keyword evidence="1" id="KW-0489">Methyltransferase</keyword>
<dbReference type="Gene3D" id="3.40.50.150">
    <property type="entry name" value="Vaccinia Virus protein VP39"/>
    <property type="match status" value="2"/>
</dbReference>
<dbReference type="AlphaFoldDB" id="A0A437R2D5"/>
<proteinExistence type="predicted"/>